<proteinExistence type="predicted"/>
<dbReference type="Gene3D" id="1.10.510.10">
    <property type="entry name" value="Transferase(Phosphotransferase) domain 1"/>
    <property type="match status" value="1"/>
</dbReference>
<dbReference type="Proteomes" id="UP000789901">
    <property type="component" value="Unassembled WGS sequence"/>
</dbReference>
<dbReference type="SUPFAM" id="SSF56112">
    <property type="entry name" value="Protein kinase-like (PK-like)"/>
    <property type="match status" value="1"/>
</dbReference>
<reference evidence="2 3" key="1">
    <citation type="submission" date="2021-06" db="EMBL/GenBank/DDBJ databases">
        <authorList>
            <person name="Kallberg Y."/>
            <person name="Tangrot J."/>
            <person name="Rosling A."/>
        </authorList>
    </citation>
    <scope>NUCLEOTIDE SEQUENCE [LARGE SCALE GENOMIC DNA]</scope>
    <source>
        <strain evidence="2 3">120-4 pot B 10/14</strain>
    </source>
</reference>
<accession>A0ABM8W6Y6</accession>
<evidence type="ECO:0000313" key="2">
    <source>
        <dbReference type="EMBL" id="CAG8541054.1"/>
    </source>
</evidence>
<dbReference type="EMBL" id="CAJVQB010001565">
    <property type="protein sequence ID" value="CAG8541054.1"/>
    <property type="molecule type" value="Genomic_DNA"/>
</dbReference>
<sequence>MSLLNYNEDTENDLISIPVPLVNSTEPYEEELANELFENEIKKKSIKFIPWSELNDISKLDEGHFGFIFKAYWTKTHNNVICKALINLKDISGKYYTAFIHELTMHTRTDLCENIVRFLGATPELLKPTKSNNVPYCKKTDIYSLGMIFWELSKDIIPGTPEEYINLYNKCWDADPYERPDIEYVHKLLEGITKIWSNVSYITNDPEDNTSPQTSSEQSRLTIEINATARSSHFDHTSNGPLKEIDNQHIV</sequence>
<protein>
    <submittedName>
        <fullName evidence="2">30514_t:CDS:1</fullName>
    </submittedName>
</protein>
<dbReference type="InterPro" id="IPR011009">
    <property type="entry name" value="Kinase-like_dom_sf"/>
</dbReference>
<evidence type="ECO:0000256" key="1">
    <source>
        <dbReference type="SAM" id="MobiDB-lite"/>
    </source>
</evidence>
<name>A0ABM8W6Y6_GIGMA</name>
<feature type="region of interest" description="Disordered" evidence="1">
    <location>
        <begin position="232"/>
        <end position="251"/>
    </location>
</feature>
<evidence type="ECO:0000313" key="3">
    <source>
        <dbReference type="Proteomes" id="UP000789901"/>
    </source>
</evidence>
<keyword evidence="3" id="KW-1185">Reference proteome</keyword>
<dbReference type="PANTHER" id="PTHR44329">
    <property type="entry name" value="SERINE/THREONINE-PROTEIN KINASE TNNI3K-RELATED"/>
    <property type="match status" value="1"/>
</dbReference>
<comment type="caution">
    <text evidence="2">The sequence shown here is derived from an EMBL/GenBank/DDBJ whole genome shotgun (WGS) entry which is preliminary data.</text>
</comment>
<dbReference type="InterPro" id="IPR051681">
    <property type="entry name" value="Ser/Thr_Kinases-Pseudokinases"/>
</dbReference>
<gene>
    <name evidence="2" type="ORF">GMARGA_LOCUS4083</name>
</gene>
<dbReference type="Gene3D" id="3.30.200.20">
    <property type="entry name" value="Phosphorylase Kinase, domain 1"/>
    <property type="match status" value="1"/>
</dbReference>
<organism evidence="2 3">
    <name type="scientific">Gigaspora margarita</name>
    <dbReference type="NCBI Taxonomy" id="4874"/>
    <lineage>
        <taxon>Eukaryota</taxon>
        <taxon>Fungi</taxon>
        <taxon>Fungi incertae sedis</taxon>
        <taxon>Mucoromycota</taxon>
        <taxon>Glomeromycotina</taxon>
        <taxon>Glomeromycetes</taxon>
        <taxon>Diversisporales</taxon>
        <taxon>Gigasporaceae</taxon>
        <taxon>Gigaspora</taxon>
    </lineage>
</organism>